<evidence type="ECO:0000313" key="2">
    <source>
        <dbReference type="Proteomes" id="UP001305647"/>
    </source>
</evidence>
<sequence length="63" mass="6208">MSLRRATGVASPMCSSGTLVMSTVQNAGSGVAARPVEEAGVGMLAGGVHRATSEYAGRTNGPS</sequence>
<reference evidence="1" key="1">
    <citation type="journal article" date="2023" name="Mol. Phylogenet. Evol.">
        <title>Genome-scale phylogeny and comparative genomics of the fungal order Sordariales.</title>
        <authorList>
            <person name="Hensen N."/>
            <person name="Bonometti L."/>
            <person name="Westerberg I."/>
            <person name="Brannstrom I.O."/>
            <person name="Guillou S."/>
            <person name="Cros-Aarteil S."/>
            <person name="Calhoun S."/>
            <person name="Haridas S."/>
            <person name="Kuo A."/>
            <person name="Mondo S."/>
            <person name="Pangilinan J."/>
            <person name="Riley R."/>
            <person name="LaButti K."/>
            <person name="Andreopoulos B."/>
            <person name="Lipzen A."/>
            <person name="Chen C."/>
            <person name="Yan M."/>
            <person name="Daum C."/>
            <person name="Ng V."/>
            <person name="Clum A."/>
            <person name="Steindorff A."/>
            <person name="Ohm R.A."/>
            <person name="Martin F."/>
            <person name="Silar P."/>
            <person name="Natvig D.O."/>
            <person name="Lalanne C."/>
            <person name="Gautier V."/>
            <person name="Ament-Velasquez S.L."/>
            <person name="Kruys A."/>
            <person name="Hutchinson M.I."/>
            <person name="Powell A.J."/>
            <person name="Barry K."/>
            <person name="Miller A.N."/>
            <person name="Grigoriev I.V."/>
            <person name="Debuchy R."/>
            <person name="Gladieux P."/>
            <person name="Hiltunen Thoren M."/>
            <person name="Johannesson H."/>
        </authorList>
    </citation>
    <scope>NUCLEOTIDE SEQUENCE</scope>
    <source>
        <strain evidence="1">CBS 757.83</strain>
    </source>
</reference>
<gene>
    <name evidence="1" type="ORF">N658DRAFT_497635</name>
</gene>
<keyword evidence="2" id="KW-1185">Reference proteome</keyword>
<protein>
    <submittedName>
        <fullName evidence="1">Uncharacterized protein</fullName>
    </submittedName>
</protein>
<comment type="caution">
    <text evidence="1">The sequence shown here is derived from an EMBL/GenBank/DDBJ whole genome shotgun (WGS) entry which is preliminary data.</text>
</comment>
<dbReference type="AlphaFoldDB" id="A0AAN6PZU8"/>
<accession>A0AAN6PZU8</accession>
<name>A0AAN6PZU8_9PEZI</name>
<proteinExistence type="predicted"/>
<evidence type="ECO:0000313" key="1">
    <source>
        <dbReference type="EMBL" id="KAK4100176.1"/>
    </source>
</evidence>
<reference evidence="1" key="2">
    <citation type="submission" date="2023-05" db="EMBL/GenBank/DDBJ databases">
        <authorList>
            <consortium name="Lawrence Berkeley National Laboratory"/>
            <person name="Steindorff A."/>
            <person name="Hensen N."/>
            <person name="Bonometti L."/>
            <person name="Westerberg I."/>
            <person name="Brannstrom I.O."/>
            <person name="Guillou S."/>
            <person name="Cros-Aarteil S."/>
            <person name="Calhoun S."/>
            <person name="Haridas S."/>
            <person name="Kuo A."/>
            <person name="Mondo S."/>
            <person name="Pangilinan J."/>
            <person name="Riley R."/>
            <person name="Labutti K."/>
            <person name="Andreopoulos B."/>
            <person name="Lipzen A."/>
            <person name="Chen C."/>
            <person name="Yanf M."/>
            <person name="Daum C."/>
            <person name="Ng V."/>
            <person name="Clum A."/>
            <person name="Ohm R."/>
            <person name="Martin F."/>
            <person name="Silar P."/>
            <person name="Natvig D."/>
            <person name="Lalanne C."/>
            <person name="Gautier V."/>
            <person name="Ament-Velasquez S.L."/>
            <person name="Kruys A."/>
            <person name="Hutchinson M.I."/>
            <person name="Powell A.J."/>
            <person name="Barry K."/>
            <person name="Miller A.N."/>
            <person name="Grigoriev I.V."/>
            <person name="Debuchy R."/>
            <person name="Gladieux P."/>
            <person name="Thoren M.H."/>
            <person name="Johannesson H."/>
        </authorList>
    </citation>
    <scope>NUCLEOTIDE SEQUENCE</scope>
    <source>
        <strain evidence="1">CBS 757.83</strain>
    </source>
</reference>
<organism evidence="1 2">
    <name type="scientific">Parathielavia hyrcaniae</name>
    <dbReference type="NCBI Taxonomy" id="113614"/>
    <lineage>
        <taxon>Eukaryota</taxon>
        <taxon>Fungi</taxon>
        <taxon>Dikarya</taxon>
        <taxon>Ascomycota</taxon>
        <taxon>Pezizomycotina</taxon>
        <taxon>Sordariomycetes</taxon>
        <taxon>Sordariomycetidae</taxon>
        <taxon>Sordariales</taxon>
        <taxon>Chaetomiaceae</taxon>
        <taxon>Parathielavia</taxon>
    </lineage>
</organism>
<dbReference type="EMBL" id="MU863643">
    <property type="protein sequence ID" value="KAK4100176.1"/>
    <property type="molecule type" value="Genomic_DNA"/>
</dbReference>
<dbReference type="Proteomes" id="UP001305647">
    <property type="component" value="Unassembled WGS sequence"/>
</dbReference>